<organism evidence="5 6">
    <name type="scientific">Actinomadura mexicana</name>
    <dbReference type="NCBI Taxonomy" id="134959"/>
    <lineage>
        <taxon>Bacteria</taxon>
        <taxon>Bacillati</taxon>
        <taxon>Actinomycetota</taxon>
        <taxon>Actinomycetes</taxon>
        <taxon>Streptosporangiales</taxon>
        <taxon>Thermomonosporaceae</taxon>
        <taxon>Actinomadura</taxon>
    </lineage>
</organism>
<proteinExistence type="inferred from homology"/>
<dbReference type="PROSITE" id="PS50801">
    <property type="entry name" value="STAS"/>
    <property type="match status" value="1"/>
</dbReference>
<dbReference type="InterPro" id="IPR036513">
    <property type="entry name" value="STAS_dom_sf"/>
</dbReference>
<dbReference type="InterPro" id="IPR003658">
    <property type="entry name" value="Anti-sigma_ant"/>
</dbReference>
<dbReference type="GO" id="GO:0043856">
    <property type="term" value="F:anti-sigma factor antagonist activity"/>
    <property type="evidence" value="ECO:0007669"/>
    <property type="project" value="InterPro"/>
</dbReference>
<name>A0A239AZC6_9ACTN</name>
<dbReference type="NCBIfam" id="TIGR00377">
    <property type="entry name" value="ant_ant_sig"/>
    <property type="match status" value="1"/>
</dbReference>
<dbReference type="SUPFAM" id="SSF52091">
    <property type="entry name" value="SpoIIaa-like"/>
    <property type="match status" value="1"/>
</dbReference>
<sequence>MMEAVQDGSHTSPRLWRDPHDRLRIGVENRDTCIVVRVDGEIDYLTADAFRDHVLSHAPAAWRIILDLQDVAFCDSSGLGALVGLWKAVTARHGRLVLSRPSPVCHRILQRTGLDAHIMISPTLRHAFARVAADQAGAGPSPLVPDARQDASDGAEDDHMAGRLGVTRAASGRRR</sequence>
<dbReference type="InterPro" id="IPR002645">
    <property type="entry name" value="STAS_dom"/>
</dbReference>
<feature type="domain" description="STAS" evidence="4">
    <location>
        <begin position="23"/>
        <end position="131"/>
    </location>
</feature>
<evidence type="ECO:0000256" key="1">
    <source>
        <dbReference type="ARBA" id="ARBA00009013"/>
    </source>
</evidence>
<dbReference type="EMBL" id="FZNP01000009">
    <property type="protein sequence ID" value="SNS01065.1"/>
    <property type="molecule type" value="Genomic_DNA"/>
</dbReference>
<accession>A0A239AZC6</accession>
<dbReference type="Proteomes" id="UP000198420">
    <property type="component" value="Unassembled WGS sequence"/>
</dbReference>
<comment type="similarity">
    <text evidence="1 2">Belongs to the anti-sigma-factor antagonist family.</text>
</comment>
<dbReference type="Gene3D" id="3.30.750.24">
    <property type="entry name" value="STAS domain"/>
    <property type="match status" value="1"/>
</dbReference>
<gene>
    <name evidence="5" type="ORF">SAMN06265355_109316</name>
</gene>
<evidence type="ECO:0000256" key="3">
    <source>
        <dbReference type="SAM" id="MobiDB-lite"/>
    </source>
</evidence>
<dbReference type="Pfam" id="PF01740">
    <property type="entry name" value="STAS"/>
    <property type="match status" value="1"/>
</dbReference>
<dbReference type="OrthoDB" id="3532493at2"/>
<reference evidence="6" key="1">
    <citation type="submission" date="2017-06" db="EMBL/GenBank/DDBJ databases">
        <authorList>
            <person name="Varghese N."/>
            <person name="Submissions S."/>
        </authorList>
    </citation>
    <scope>NUCLEOTIDE SEQUENCE [LARGE SCALE GENOMIC DNA]</scope>
    <source>
        <strain evidence="6">DSM 44485</strain>
    </source>
</reference>
<feature type="compositionally biased region" description="Basic and acidic residues" evidence="3">
    <location>
        <begin position="147"/>
        <end position="161"/>
    </location>
</feature>
<feature type="region of interest" description="Disordered" evidence="3">
    <location>
        <begin position="137"/>
        <end position="175"/>
    </location>
</feature>
<dbReference type="CDD" id="cd07043">
    <property type="entry name" value="STAS_anti-anti-sigma_factors"/>
    <property type="match status" value="1"/>
</dbReference>
<dbReference type="AlphaFoldDB" id="A0A239AZC6"/>
<dbReference type="PANTHER" id="PTHR33495">
    <property type="entry name" value="ANTI-SIGMA FACTOR ANTAGONIST TM_1081-RELATED-RELATED"/>
    <property type="match status" value="1"/>
</dbReference>
<evidence type="ECO:0000259" key="4">
    <source>
        <dbReference type="PROSITE" id="PS50801"/>
    </source>
</evidence>
<evidence type="ECO:0000313" key="5">
    <source>
        <dbReference type="EMBL" id="SNS01065.1"/>
    </source>
</evidence>
<keyword evidence="6" id="KW-1185">Reference proteome</keyword>
<protein>
    <recommendedName>
        <fullName evidence="2">Anti-sigma factor antagonist</fullName>
    </recommendedName>
</protein>
<evidence type="ECO:0000313" key="6">
    <source>
        <dbReference type="Proteomes" id="UP000198420"/>
    </source>
</evidence>
<evidence type="ECO:0000256" key="2">
    <source>
        <dbReference type="RuleBase" id="RU003749"/>
    </source>
</evidence>